<dbReference type="Pfam" id="PF08486">
    <property type="entry name" value="SpoIID"/>
    <property type="match status" value="1"/>
</dbReference>
<dbReference type="InterPro" id="IPR051922">
    <property type="entry name" value="Bact_Sporulation_Assoc"/>
</dbReference>
<dbReference type="AlphaFoldDB" id="A0A6J6V843"/>
<dbReference type="PANTHER" id="PTHR30032">
    <property type="entry name" value="N-ACETYLMURAMOYL-L-ALANINE AMIDASE-RELATED"/>
    <property type="match status" value="1"/>
</dbReference>
<reference evidence="2" key="1">
    <citation type="submission" date="2020-05" db="EMBL/GenBank/DDBJ databases">
        <authorList>
            <person name="Chiriac C."/>
            <person name="Salcher M."/>
            <person name="Ghai R."/>
            <person name="Kavagutti S V."/>
        </authorList>
    </citation>
    <scope>NUCLEOTIDE SEQUENCE</scope>
</reference>
<evidence type="ECO:0000313" key="2">
    <source>
        <dbReference type="EMBL" id="CAB4768310.1"/>
    </source>
</evidence>
<dbReference type="PANTHER" id="PTHR30032:SF4">
    <property type="entry name" value="AMIDASE ENHANCER"/>
    <property type="match status" value="1"/>
</dbReference>
<organism evidence="2">
    <name type="scientific">freshwater metagenome</name>
    <dbReference type="NCBI Taxonomy" id="449393"/>
    <lineage>
        <taxon>unclassified sequences</taxon>
        <taxon>metagenomes</taxon>
        <taxon>ecological metagenomes</taxon>
    </lineage>
</organism>
<feature type="domain" description="Sporulation stage II protein D amidase enhancer LytB N-terminal" evidence="1">
    <location>
        <begin position="208"/>
        <end position="290"/>
    </location>
</feature>
<dbReference type="GO" id="GO:0030288">
    <property type="term" value="C:outer membrane-bounded periplasmic space"/>
    <property type="evidence" value="ECO:0007669"/>
    <property type="project" value="TreeGrafter"/>
</dbReference>
<sequence length="409" mass="43420">MSPLRGAAGLAAVLALGLGVSLSSAPTVAAAGADRDRWDVAGEPSIRILGRGFGHGRGMSQHGAEGAARAGLSAEEILDFYYPRTDDGRAAGRISVLISADTTDDLVVRARPGLRVRDLASGTVTALEEEGAALWRVRRDHTGRDRVSWLPSGAAQDGGWRKHLVLQGEGAFDARNAPVTLVLPGGAERNYRGRLHAAAPTPGSPARDTVNRVRLEDYLRGVVPLEMPALWSPAAVQAQSVAARTYAAYERAHPRAQHYQVCDTTSCQVYGGADAEHPASDAAIRATKGQARIVDGEPAFTQFSASSGGWTSQGSVDYLVAQEDPYDGYDGNTVHSWSVTVTDDRIESTWPKVGDLRSVEVLSRDGNGQWGGRIRSLRLTGSGGSVTVTGDAFRFGLGLRSTWVTLRLP</sequence>
<protein>
    <submittedName>
        <fullName evidence="2">Unannotated protein</fullName>
    </submittedName>
</protein>
<evidence type="ECO:0000259" key="1">
    <source>
        <dbReference type="Pfam" id="PF08486"/>
    </source>
</evidence>
<accession>A0A6J6V843</accession>
<dbReference type="EMBL" id="CAEZYQ010000041">
    <property type="protein sequence ID" value="CAB4768310.1"/>
    <property type="molecule type" value="Genomic_DNA"/>
</dbReference>
<proteinExistence type="predicted"/>
<name>A0A6J6V843_9ZZZZ</name>
<dbReference type="InterPro" id="IPR013486">
    <property type="entry name" value="SpoIID/LytB"/>
</dbReference>
<dbReference type="NCBIfam" id="TIGR02669">
    <property type="entry name" value="SpoIID_LytB"/>
    <property type="match status" value="1"/>
</dbReference>
<gene>
    <name evidence="2" type="ORF">UFOPK2761_03235</name>
</gene>
<dbReference type="InterPro" id="IPR013693">
    <property type="entry name" value="SpoIID/LytB_N"/>
</dbReference>
<dbReference type="GO" id="GO:0030435">
    <property type="term" value="P:sporulation resulting in formation of a cellular spore"/>
    <property type="evidence" value="ECO:0007669"/>
    <property type="project" value="InterPro"/>
</dbReference>